<sequence length="175" mass="21158">MYVMVHLIIIITIIKYKHIMRKIFVKLYKRFCYWLSVLWRALLLLLIDVVILFLYDSPSFYRDEYAREELKKECSLVQGVVHDVHTGKGNHYINYSFSIKGKEYKGVSRYGAWEHKYGREPEEGDSVSICYKQNNPEINMLLEYFDAQPLFMHKWSMILYPKIRKFINLDFLMYN</sequence>
<comment type="caution">
    <text evidence="2">The sequence shown here is derived from an EMBL/GenBank/DDBJ whole genome shotgun (WGS) entry which is preliminary data.</text>
</comment>
<evidence type="ECO:0008006" key="4">
    <source>
        <dbReference type="Google" id="ProtNLM"/>
    </source>
</evidence>
<dbReference type="Proteomes" id="UP000285776">
    <property type="component" value="Unassembled WGS sequence"/>
</dbReference>
<dbReference type="AlphaFoldDB" id="A0AA92UDU3"/>
<evidence type="ECO:0000256" key="1">
    <source>
        <dbReference type="SAM" id="Phobius"/>
    </source>
</evidence>
<protein>
    <recommendedName>
        <fullName evidence="4">DUF3592 domain-containing protein</fullName>
    </recommendedName>
</protein>
<feature type="transmembrane region" description="Helical" evidence="1">
    <location>
        <begin position="31"/>
        <end position="55"/>
    </location>
</feature>
<dbReference type="EMBL" id="QSAV01000001">
    <property type="protein sequence ID" value="RGW83050.1"/>
    <property type="molecule type" value="Genomic_DNA"/>
</dbReference>
<keyword evidence="1" id="KW-1133">Transmembrane helix</keyword>
<gene>
    <name evidence="2" type="ORF">DWV53_00225</name>
</gene>
<evidence type="ECO:0000313" key="2">
    <source>
        <dbReference type="EMBL" id="RGW83050.1"/>
    </source>
</evidence>
<accession>A0AA92UDU3</accession>
<evidence type="ECO:0000313" key="3">
    <source>
        <dbReference type="Proteomes" id="UP000285776"/>
    </source>
</evidence>
<name>A0AA92UDU3_9BACT</name>
<keyword evidence="1" id="KW-0812">Transmembrane</keyword>
<keyword evidence="1" id="KW-0472">Membrane</keyword>
<reference evidence="2 3" key="1">
    <citation type="submission" date="2018-08" db="EMBL/GenBank/DDBJ databases">
        <title>A genome reference for cultivated species of the human gut microbiota.</title>
        <authorList>
            <person name="Zou Y."/>
            <person name="Xue W."/>
            <person name="Luo G."/>
        </authorList>
    </citation>
    <scope>NUCLEOTIDE SEQUENCE [LARGE SCALE GENOMIC DNA]</scope>
    <source>
        <strain evidence="2 3">AF10-17</strain>
    </source>
</reference>
<proteinExistence type="predicted"/>
<organism evidence="2 3">
    <name type="scientific">Segatella copri</name>
    <dbReference type="NCBI Taxonomy" id="165179"/>
    <lineage>
        <taxon>Bacteria</taxon>
        <taxon>Pseudomonadati</taxon>
        <taxon>Bacteroidota</taxon>
        <taxon>Bacteroidia</taxon>
        <taxon>Bacteroidales</taxon>
        <taxon>Prevotellaceae</taxon>
        <taxon>Segatella</taxon>
    </lineage>
</organism>